<dbReference type="KEGG" id="acht:bsdcttw_08000"/>
<reference evidence="1 2" key="2">
    <citation type="submission" date="2020-08" db="EMBL/GenBank/DDBJ databases">
        <authorList>
            <person name="Ueki A."/>
            <person name="Tonouchi A."/>
        </authorList>
    </citation>
    <scope>NUCLEOTIDE SEQUENCE [LARGE SCALE GENOMIC DNA]</scope>
    <source>
        <strain evidence="1 2">CTTW</strain>
    </source>
</reference>
<proteinExistence type="predicted"/>
<dbReference type="Proteomes" id="UP000515703">
    <property type="component" value="Chromosome"/>
</dbReference>
<protein>
    <recommendedName>
        <fullName evidence="3">AraC family transcriptional regulator</fullName>
    </recommendedName>
</protein>
<name>A0A7I8DH10_9FIRM</name>
<reference evidence="1 2" key="1">
    <citation type="submission" date="2020-08" db="EMBL/GenBank/DDBJ databases">
        <title>Draft genome sequencing of an Anaerocolumna strain isolated from anoxic soil subjected to BSD treatment.</title>
        <authorList>
            <person name="Uek A."/>
            <person name="Tonouchi A."/>
        </authorList>
    </citation>
    <scope>NUCLEOTIDE SEQUENCE [LARGE SCALE GENOMIC DNA]</scope>
    <source>
        <strain evidence="1 2">CTTW</strain>
    </source>
</reference>
<accession>A0A7I8DH10</accession>
<evidence type="ECO:0000313" key="1">
    <source>
        <dbReference type="EMBL" id="BCJ97759.1"/>
    </source>
</evidence>
<dbReference type="RefSeq" id="WP_185258155.1">
    <property type="nucleotide sequence ID" value="NZ_AP023368.1"/>
</dbReference>
<gene>
    <name evidence="1" type="ORF">bsdcttw_08000</name>
</gene>
<organism evidence="1 2">
    <name type="scientific">Anaerocolumna chitinilytica</name>
    <dbReference type="NCBI Taxonomy" id="1727145"/>
    <lineage>
        <taxon>Bacteria</taxon>
        <taxon>Bacillati</taxon>
        <taxon>Bacillota</taxon>
        <taxon>Clostridia</taxon>
        <taxon>Lachnospirales</taxon>
        <taxon>Lachnospiraceae</taxon>
        <taxon>Anaerocolumna</taxon>
    </lineage>
</organism>
<dbReference type="EMBL" id="AP023368">
    <property type="protein sequence ID" value="BCJ97759.1"/>
    <property type="molecule type" value="Genomic_DNA"/>
</dbReference>
<sequence>MAEIIKVYKEHLPAMRFIGKRYTNADRGKDGGYGYKWGEWFENGWFEELEKLGSLENVENGYLGFMRCNGSDFENTFEYWMGLFLPTDTEVPEGYEFIDLEESDAGICWIKGSDSDGSIYNMNDECIAEFQKNNMGNFKSDDENRAYIFERYNCPRFTQKDEQGNVILDYGIYLA</sequence>
<dbReference type="AlphaFoldDB" id="A0A7I8DH10"/>
<evidence type="ECO:0008006" key="3">
    <source>
        <dbReference type="Google" id="ProtNLM"/>
    </source>
</evidence>
<evidence type="ECO:0000313" key="2">
    <source>
        <dbReference type="Proteomes" id="UP000515703"/>
    </source>
</evidence>
<keyword evidence="2" id="KW-1185">Reference proteome</keyword>